<feature type="domain" description="Aminotransferase class V" evidence="17">
    <location>
        <begin position="4"/>
        <end position="364"/>
    </location>
</feature>
<evidence type="ECO:0000256" key="8">
    <source>
        <dbReference type="ARBA" id="ARBA00022723"/>
    </source>
</evidence>
<dbReference type="EMBL" id="FTOM01000003">
    <property type="protein sequence ID" value="SIS74302.1"/>
    <property type="molecule type" value="Genomic_DNA"/>
</dbReference>
<comment type="cofactor">
    <cofactor evidence="1 15">
        <name>pyridoxal 5'-phosphate</name>
        <dbReference type="ChEBI" id="CHEBI:597326"/>
    </cofactor>
</comment>
<dbReference type="AlphaFoldDB" id="A0A1N7LKH0"/>
<evidence type="ECO:0000256" key="6">
    <source>
        <dbReference type="ARBA" id="ARBA00013558"/>
    </source>
</evidence>
<sequence>MERIYLDANATTPLAPAALAAMMPYFSEHFGNPSSQHAFGSAPAKALRRARGQVAALLGAAREDEILFTSGGTEANATAIRAALAADPNRREIITSTVEHPAVLACVDALERDEGVIVHRIGVDAEGRLDLDAYRAALSEDVALVTLMWANNESGTIFPIEGLAEWAHEVGALFHTDAVQAAGKLPLDLAAAGVDMASVSAHKIHGPKGVGALYIRHGTRFAPLIWGGKQERGRRAGTENIPGIVGFGAAAEMADPAGAAQLAALRDHLETEITKAVPKVRVLGDRRDRLPNTSLMAFEFVEAEAVLMMLDRAGIAASSGSACSSGMIEPSHVLRAMDVPFTAAHGAIRISLTRETTRAQIDRVIAELPPVVARLREMSPFWTQVVEQGEAVS</sequence>
<keyword evidence="10 16" id="KW-0408">Iron</keyword>
<evidence type="ECO:0000259" key="17">
    <source>
        <dbReference type="Pfam" id="PF00266"/>
    </source>
</evidence>
<dbReference type="STRING" id="407234.SAMN05421795_103161"/>
<dbReference type="GO" id="GO:0046872">
    <property type="term" value="F:metal ion binding"/>
    <property type="evidence" value="ECO:0007669"/>
    <property type="project" value="UniProtKB-KW"/>
</dbReference>
<dbReference type="Gene3D" id="3.40.640.10">
    <property type="entry name" value="Type I PLP-dependent aspartate aminotransferase-like (Major domain)"/>
    <property type="match status" value="1"/>
</dbReference>
<evidence type="ECO:0000256" key="3">
    <source>
        <dbReference type="ARBA" id="ARBA00006490"/>
    </source>
</evidence>
<dbReference type="InterPro" id="IPR020578">
    <property type="entry name" value="Aminotrans_V_PyrdxlP_BS"/>
</dbReference>
<gene>
    <name evidence="18" type="ORF">SAMN05421795_103161</name>
</gene>
<name>A0A1N7LKH0_9RHOB</name>
<dbReference type="SUPFAM" id="SSF53383">
    <property type="entry name" value="PLP-dependent transferases"/>
    <property type="match status" value="1"/>
</dbReference>
<evidence type="ECO:0000256" key="4">
    <source>
        <dbReference type="ARBA" id="ARBA00011738"/>
    </source>
</evidence>
<keyword evidence="19" id="KW-1185">Reference proteome</keyword>
<evidence type="ECO:0000256" key="5">
    <source>
        <dbReference type="ARBA" id="ARBA00012239"/>
    </source>
</evidence>
<evidence type="ECO:0000256" key="1">
    <source>
        <dbReference type="ARBA" id="ARBA00001933"/>
    </source>
</evidence>
<comment type="similarity">
    <text evidence="3 16">Belongs to the class-V pyridoxal-phosphate-dependent aminotransferase family. NifS/IscS subfamily.</text>
</comment>
<evidence type="ECO:0000256" key="16">
    <source>
        <dbReference type="RuleBase" id="RU364075"/>
    </source>
</evidence>
<organism evidence="18 19">
    <name type="scientific">Phaeovulum vinaykumarii</name>
    <dbReference type="NCBI Taxonomy" id="407234"/>
    <lineage>
        <taxon>Bacteria</taxon>
        <taxon>Pseudomonadati</taxon>
        <taxon>Pseudomonadota</taxon>
        <taxon>Alphaproteobacteria</taxon>
        <taxon>Rhodobacterales</taxon>
        <taxon>Paracoccaceae</taxon>
        <taxon>Phaeovulum</taxon>
    </lineage>
</organism>
<dbReference type="InterPro" id="IPR016454">
    <property type="entry name" value="Cysteine_dSase"/>
</dbReference>
<evidence type="ECO:0000256" key="2">
    <source>
        <dbReference type="ARBA" id="ARBA00003120"/>
    </source>
</evidence>
<proteinExistence type="inferred from homology"/>
<dbReference type="PANTHER" id="PTHR11601">
    <property type="entry name" value="CYSTEINE DESULFURYLASE FAMILY MEMBER"/>
    <property type="match status" value="1"/>
</dbReference>
<evidence type="ECO:0000313" key="19">
    <source>
        <dbReference type="Proteomes" id="UP000186098"/>
    </source>
</evidence>
<comment type="subunit">
    <text evidence="4">Homodimer.</text>
</comment>
<dbReference type="InterPro" id="IPR015424">
    <property type="entry name" value="PyrdxlP-dep_Trfase"/>
</dbReference>
<keyword evidence="7 16" id="KW-0808">Transferase</keyword>
<keyword evidence="9 16" id="KW-0663">Pyridoxal phosphate</keyword>
<dbReference type="RefSeq" id="WP_076365245.1">
    <property type="nucleotide sequence ID" value="NZ_FTOM01000003.1"/>
</dbReference>
<dbReference type="EC" id="2.8.1.7" evidence="5 16"/>
<protein>
    <recommendedName>
        <fullName evidence="6 16">Cysteine desulfurase</fullName>
        <ecNumber evidence="5 16">2.8.1.7</ecNumber>
    </recommendedName>
    <alternativeName>
        <fullName evidence="13 16">Nitrogenase metalloclusters biosynthesis protein NifS</fullName>
    </alternativeName>
</protein>
<evidence type="ECO:0000256" key="12">
    <source>
        <dbReference type="ARBA" id="ARBA00023231"/>
    </source>
</evidence>
<dbReference type="InterPro" id="IPR015422">
    <property type="entry name" value="PyrdxlP-dep_Trfase_small"/>
</dbReference>
<evidence type="ECO:0000256" key="15">
    <source>
        <dbReference type="RuleBase" id="RU004504"/>
    </source>
</evidence>
<accession>A0A1N7LKH0</accession>
<dbReference type="InterPro" id="IPR015421">
    <property type="entry name" value="PyrdxlP-dep_Trfase_major"/>
</dbReference>
<keyword evidence="12" id="KW-0535">Nitrogen fixation</keyword>
<dbReference type="OrthoDB" id="9808002at2"/>
<dbReference type="GO" id="GO:0051536">
    <property type="term" value="F:iron-sulfur cluster binding"/>
    <property type="evidence" value="ECO:0007669"/>
    <property type="project" value="UniProtKB-KW"/>
</dbReference>
<dbReference type="Gene3D" id="1.10.260.50">
    <property type="match status" value="1"/>
</dbReference>
<reference evidence="19" key="1">
    <citation type="submission" date="2017-01" db="EMBL/GenBank/DDBJ databases">
        <authorList>
            <person name="Varghese N."/>
            <person name="Submissions S."/>
        </authorList>
    </citation>
    <scope>NUCLEOTIDE SEQUENCE [LARGE SCALE GENOMIC DNA]</scope>
    <source>
        <strain evidence="19">DSM 18714</strain>
    </source>
</reference>
<comment type="function">
    <text evidence="2">Catalyzes the removal of elemental sulfur atoms from cysteine to produce alanine. Seems to participate in the biosynthesis of the nitrogenase metalloclusters by providing the inorganic sulfur required for the Fe-S core formation.</text>
</comment>
<dbReference type="Gene3D" id="3.90.1150.10">
    <property type="entry name" value="Aspartate Aminotransferase, domain 1"/>
    <property type="match status" value="1"/>
</dbReference>
<evidence type="ECO:0000256" key="13">
    <source>
        <dbReference type="ARBA" id="ARBA00031911"/>
    </source>
</evidence>
<dbReference type="InterPro" id="IPR000192">
    <property type="entry name" value="Aminotrans_V_dom"/>
</dbReference>
<evidence type="ECO:0000256" key="7">
    <source>
        <dbReference type="ARBA" id="ARBA00022679"/>
    </source>
</evidence>
<dbReference type="InterPro" id="IPR017772">
    <property type="entry name" value="Cys_deSase_NifS_bac/arc"/>
</dbReference>
<keyword evidence="8 16" id="KW-0479">Metal-binding</keyword>
<comment type="catalytic activity">
    <reaction evidence="14 16">
        <text>(sulfur carrier)-H + L-cysteine = (sulfur carrier)-SH + L-alanine</text>
        <dbReference type="Rhea" id="RHEA:43892"/>
        <dbReference type="Rhea" id="RHEA-COMP:14737"/>
        <dbReference type="Rhea" id="RHEA-COMP:14739"/>
        <dbReference type="ChEBI" id="CHEBI:29917"/>
        <dbReference type="ChEBI" id="CHEBI:35235"/>
        <dbReference type="ChEBI" id="CHEBI:57972"/>
        <dbReference type="ChEBI" id="CHEBI:64428"/>
        <dbReference type="EC" id="2.8.1.7"/>
    </reaction>
</comment>
<dbReference type="FunFam" id="3.40.640.10:FF:000084">
    <property type="entry name" value="IscS-like cysteine desulfurase"/>
    <property type="match status" value="1"/>
</dbReference>
<dbReference type="NCBIfam" id="TIGR03402">
    <property type="entry name" value="FeS_nifS"/>
    <property type="match status" value="1"/>
</dbReference>
<dbReference type="PIRSF" id="PIRSF005572">
    <property type="entry name" value="NifS"/>
    <property type="match status" value="1"/>
</dbReference>
<dbReference type="Pfam" id="PF00266">
    <property type="entry name" value="Aminotran_5"/>
    <property type="match status" value="1"/>
</dbReference>
<dbReference type="PANTHER" id="PTHR11601:SF34">
    <property type="entry name" value="CYSTEINE DESULFURASE"/>
    <property type="match status" value="1"/>
</dbReference>
<dbReference type="PROSITE" id="PS00595">
    <property type="entry name" value="AA_TRANSFER_CLASS_5"/>
    <property type="match status" value="1"/>
</dbReference>
<evidence type="ECO:0000256" key="11">
    <source>
        <dbReference type="ARBA" id="ARBA00023014"/>
    </source>
</evidence>
<dbReference type="GO" id="GO:0006520">
    <property type="term" value="P:amino acid metabolic process"/>
    <property type="evidence" value="ECO:0007669"/>
    <property type="project" value="InterPro"/>
</dbReference>
<dbReference type="GO" id="GO:0030170">
    <property type="term" value="F:pyridoxal phosphate binding"/>
    <property type="evidence" value="ECO:0007669"/>
    <property type="project" value="InterPro"/>
</dbReference>
<evidence type="ECO:0000313" key="18">
    <source>
        <dbReference type="EMBL" id="SIS74302.1"/>
    </source>
</evidence>
<dbReference type="Proteomes" id="UP000186098">
    <property type="component" value="Unassembled WGS sequence"/>
</dbReference>
<evidence type="ECO:0000256" key="9">
    <source>
        <dbReference type="ARBA" id="ARBA00022898"/>
    </source>
</evidence>
<evidence type="ECO:0000256" key="14">
    <source>
        <dbReference type="ARBA" id="ARBA00050776"/>
    </source>
</evidence>
<keyword evidence="11 16" id="KW-0411">Iron-sulfur</keyword>
<dbReference type="GO" id="GO:0031071">
    <property type="term" value="F:cysteine desulfurase activity"/>
    <property type="evidence" value="ECO:0007669"/>
    <property type="project" value="UniProtKB-EC"/>
</dbReference>
<evidence type="ECO:0000256" key="10">
    <source>
        <dbReference type="ARBA" id="ARBA00023004"/>
    </source>
</evidence>